<keyword evidence="3" id="KW-0133">Cell shape</keyword>
<protein>
    <submittedName>
        <fullName evidence="7">ErfK/YbiS/YcfS/YnhG family protein</fullName>
    </submittedName>
</protein>
<gene>
    <name evidence="7" type="ORF">MNB_SV-13-422</name>
</gene>
<dbReference type="PANTHER" id="PTHR36699:SF1">
    <property type="entry name" value="L,D-TRANSPEPTIDASE YAFK-RELATED"/>
    <property type="match status" value="1"/>
</dbReference>
<sequence>MKTTYLLSLLLLLSACTPQYLPVNKKIPYNTKPCKKALKKHSELRGMPIDYIVVYKKQKKLKTFTKGKHRDTFRISLGKNANKGHKVKQGDYRTPEGSYTIIRKKCDKRLYKSLLISYPNQKDRDNARKKGFDAGGYITIHGQPKWNADGRGDDHTLKSNWTEGCIAVSNSSMDNLWHGVSNGAKITIYP</sequence>
<dbReference type="Gene3D" id="2.40.440.10">
    <property type="entry name" value="L,D-transpeptidase catalytic domain-like"/>
    <property type="match status" value="1"/>
</dbReference>
<dbReference type="GO" id="GO:0008360">
    <property type="term" value="P:regulation of cell shape"/>
    <property type="evidence" value="ECO:0007669"/>
    <property type="project" value="UniProtKB-KW"/>
</dbReference>
<dbReference type="GO" id="GO:0016740">
    <property type="term" value="F:transferase activity"/>
    <property type="evidence" value="ECO:0007669"/>
    <property type="project" value="UniProtKB-KW"/>
</dbReference>
<reference evidence="7" key="1">
    <citation type="submission" date="2016-10" db="EMBL/GenBank/DDBJ databases">
        <authorList>
            <person name="de Groot N.N."/>
        </authorList>
    </citation>
    <scope>NUCLEOTIDE SEQUENCE</scope>
</reference>
<keyword evidence="4" id="KW-0573">Peptidoglycan synthesis</keyword>
<dbReference type="EMBL" id="FPHM01000008">
    <property type="protein sequence ID" value="SFV53219.1"/>
    <property type="molecule type" value="Genomic_DNA"/>
</dbReference>
<dbReference type="Pfam" id="PF03734">
    <property type="entry name" value="YkuD"/>
    <property type="match status" value="1"/>
</dbReference>
<accession>A0A1W1BI88</accession>
<keyword evidence="5" id="KW-0961">Cell wall biogenesis/degradation</keyword>
<dbReference type="UniPathway" id="UPA00219"/>
<dbReference type="GO" id="GO:0071555">
    <property type="term" value="P:cell wall organization"/>
    <property type="evidence" value="ECO:0007669"/>
    <property type="project" value="UniProtKB-KW"/>
</dbReference>
<dbReference type="CDD" id="cd16913">
    <property type="entry name" value="YkuD_like"/>
    <property type="match status" value="1"/>
</dbReference>
<name>A0A1W1BI88_9ZZZZ</name>
<proteinExistence type="predicted"/>
<evidence type="ECO:0000313" key="7">
    <source>
        <dbReference type="EMBL" id="SFV53219.1"/>
    </source>
</evidence>
<dbReference type="InterPro" id="IPR038063">
    <property type="entry name" value="Transpep_catalytic_dom"/>
</dbReference>
<dbReference type="PROSITE" id="PS51257">
    <property type="entry name" value="PROKAR_LIPOPROTEIN"/>
    <property type="match status" value="1"/>
</dbReference>
<feature type="domain" description="L,D-TPase catalytic" evidence="6">
    <location>
        <begin position="50"/>
        <end position="189"/>
    </location>
</feature>
<evidence type="ECO:0000256" key="2">
    <source>
        <dbReference type="ARBA" id="ARBA00022679"/>
    </source>
</evidence>
<evidence type="ECO:0000256" key="3">
    <source>
        <dbReference type="ARBA" id="ARBA00022960"/>
    </source>
</evidence>
<dbReference type="SUPFAM" id="SSF141523">
    <property type="entry name" value="L,D-transpeptidase catalytic domain-like"/>
    <property type="match status" value="1"/>
</dbReference>
<dbReference type="InterPro" id="IPR005490">
    <property type="entry name" value="LD_TPept_cat_dom"/>
</dbReference>
<dbReference type="AlphaFoldDB" id="A0A1W1BI88"/>
<dbReference type="PROSITE" id="PS52029">
    <property type="entry name" value="LD_TPASE"/>
    <property type="match status" value="1"/>
</dbReference>
<keyword evidence="2" id="KW-0808">Transferase</keyword>
<dbReference type="PANTHER" id="PTHR36699">
    <property type="entry name" value="LD-TRANSPEPTIDASE"/>
    <property type="match status" value="1"/>
</dbReference>
<evidence type="ECO:0000259" key="6">
    <source>
        <dbReference type="PROSITE" id="PS52029"/>
    </source>
</evidence>
<dbReference type="GO" id="GO:0009252">
    <property type="term" value="P:peptidoglycan biosynthetic process"/>
    <property type="evidence" value="ECO:0007669"/>
    <property type="project" value="UniProtKB-UniPathway"/>
</dbReference>
<evidence type="ECO:0000256" key="1">
    <source>
        <dbReference type="ARBA" id="ARBA00004752"/>
    </source>
</evidence>
<evidence type="ECO:0000256" key="4">
    <source>
        <dbReference type="ARBA" id="ARBA00022984"/>
    </source>
</evidence>
<comment type="pathway">
    <text evidence="1">Cell wall biogenesis; peptidoglycan biosynthesis.</text>
</comment>
<organism evidence="7">
    <name type="scientific">hydrothermal vent metagenome</name>
    <dbReference type="NCBI Taxonomy" id="652676"/>
    <lineage>
        <taxon>unclassified sequences</taxon>
        <taxon>metagenomes</taxon>
        <taxon>ecological metagenomes</taxon>
    </lineage>
</organism>
<evidence type="ECO:0000256" key="5">
    <source>
        <dbReference type="ARBA" id="ARBA00023316"/>
    </source>
</evidence>